<gene>
    <name evidence="4" type="ORF">OS493_007342</name>
</gene>
<dbReference type="SUPFAM" id="SSF158622">
    <property type="entry name" value="YheA/YmcA-like"/>
    <property type="match status" value="1"/>
</dbReference>
<feature type="compositionally biased region" description="Low complexity" evidence="2">
    <location>
        <begin position="390"/>
        <end position="420"/>
    </location>
</feature>
<keyword evidence="3" id="KW-0812">Transmembrane</keyword>
<dbReference type="AlphaFoldDB" id="A0A9X0CSV2"/>
<dbReference type="PANTHER" id="PTHR37456">
    <property type="entry name" value="SI:CH211-266K2.1"/>
    <property type="match status" value="1"/>
</dbReference>
<dbReference type="PANTHER" id="PTHR37456:SF6">
    <property type="entry name" value="COLLAGEN ALPHA-1(XXIII) CHAIN-LIKE ISOFORM X2"/>
    <property type="match status" value="1"/>
</dbReference>
<name>A0A9X0CSV2_9CNID</name>
<keyword evidence="1" id="KW-0175">Coiled coil</keyword>
<organism evidence="4 5">
    <name type="scientific">Desmophyllum pertusum</name>
    <dbReference type="NCBI Taxonomy" id="174260"/>
    <lineage>
        <taxon>Eukaryota</taxon>
        <taxon>Metazoa</taxon>
        <taxon>Cnidaria</taxon>
        <taxon>Anthozoa</taxon>
        <taxon>Hexacorallia</taxon>
        <taxon>Scleractinia</taxon>
        <taxon>Caryophylliina</taxon>
        <taxon>Caryophylliidae</taxon>
        <taxon>Desmophyllum</taxon>
    </lineage>
</organism>
<feature type="coiled-coil region" evidence="1">
    <location>
        <begin position="150"/>
        <end position="184"/>
    </location>
</feature>
<proteinExistence type="predicted"/>
<feature type="region of interest" description="Disordered" evidence="2">
    <location>
        <begin position="390"/>
        <end position="448"/>
    </location>
</feature>
<evidence type="ECO:0000256" key="1">
    <source>
        <dbReference type="SAM" id="Coils"/>
    </source>
</evidence>
<dbReference type="OrthoDB" id="10072310at2759"/>
<keyword evidence="3" id="KW-0472">Membrane</keyword>
<dbReference type="InterPro" id="IPR008160">
    <property type="entry name" value="Collagen"/>
</dbReference>
<evidence type="ECO:0000313" key="5">
    <source>
        <dbReference type="Proteomes" id="UP001163046"/>
    </source>
</evidence>
<dbReference type="Pfam" id="PF01391">
    <property type="entry name" value="Collagen"/>
    <property type="match status" value="1"/>
</dbReference>
<keyword evidence="5" id="KW-1185">Reference proteome</keyword>
<dbReference type="InterPro" id="IPR050938">
    <property type="entry name" value="Collagen_Structural_Proteins"/>
</dbReference>
<reference evidence="4" key="1">
    <citation type="submission" date="2023-01" db="EMBL/GenBank/DDBJ databases">
        <title>Genome assembly of the deep-sea coral Lophelia pertusa.</title>
        <authorList>
            <person name="Herrera S."/>
            <person name="Cordes E."/>
        </authorList>
    </citation>
    <scope>NUCLEOTIDE SEQUENCE</scope>
    <source>
        <strain evidence="4">USNM1676648</strain>
        <tissue evidence="4">Polyp</tissue>
    </source>
</reference>
<evidence type="ECO:0000256" key="3">
    <source>
        <dbReference type="SAM" id="Phobius"/>
    </source>
</evidence>
<evidence type="ECO:0000256" key="2">
    <source>
        <dbReference type="SAM" id="MobiDB-lite"/>
    </source>
</evidence>
<comment type="caution">
    <text evidence="4">The sequence shown here is derived from an EMBL/GenBank/DDBJ whole genome shotgun (WGS) entry which is preliminary data.</text>
</comment>
<dbReference type="InterPro" id="IPR023378">
    <property type="entry name" value="YheA/YmcA-like_dom_sf"/>
</dbReference>
<sequence>MASLKARTPAHGTSLVVNPVFQNWCQDDGKKADKGTLVGVYENFGAKRDNLDNWNLPDEEENASSVNLKSRDVLSTNRVVLLLMVLVCLVSIAALVLTVMMLFGKIGDQCGCSNTQASTAAQTATTAEVSAILARVKSLEDSATSLNEALMLKSSQLEEMKTNLEGLETKHDNLQKELQQIGATITGFHSLVNQTEKKVDACSALVTLNDTASRLLEQDNKLNTLLNDVNTTLSLKLNDTAAKRLEQDTKLYGLLNDLNTSLSLKTNQLSVSVNMAYTLANQTKKTFNTFKNSTDSSLVSVFSGLTSLEENVNLTKDELSLTISNTNKELKNATERLDQEDIALRSLLGEINKTLSIKVENVSKLQGPIGPAGFNGSQGLVGPVGPAGPQGFNGTQGTQGVTGPQGFNGSQGAQGATGPQGPQGGGDFSQCIHKTSTQTGSQGPITSLSPAAPVKVILGEPSDKRIVGATCSSDIVTQQPLLTSQTNPSNGQLFYYCNCYGHYGSGVQSVQCIMHYWECPLTT</sequence>
<feature type="transmembrane region" description="Helical" evidence="3">
    <location>
        <begin position="79"/>
        <end position="103"/>
    </location>
</feature>
<feature type="coiled-coil region" evidence="1">
    <location>
        <begin position="316"/>
        <end position="350"/>
    </location>
</feature>
<dbReference type="EMBL" id="MU826828">
    <property type="protein sequence ID" value="KAJ7374261.1"/>
    <property type="molecule type" value="Genomic_DNA"/>
</dbReference>
<feature type="compositionally biased region" description="Polar residues" evidence="2">
    <location>
        <begin position="432"/>
        <end position="448"/>
    </location>
</feature>
<evidence type="ECO:0000313" key="4">
    <source>
        <dbReference type="EMBL" id="KAJ7374261.1"/>
    </source>
</evidence>
<accession>A0A9X0CSV2</accession>
<dbReference type="Proteomes" id="UP001163046">
    <property type="component" value="Unassembled WGS sequence"/>
</dbReference>
<protein>
    <submittedName>
        <fullName evidence="4">Uncharacterized protein</fullName>
    </submittedName>
</protein>
<keyword evidence="3" id="KW-1133">Transmembrane helix</keyword>